<keyword evidence="12" id="KW-1185">Reference proteome</keyword>
<evidence type="ECO:0000313" key="12">
    <source>
        <dbReference type="Proteomes" id="UP000813385"/>
    </source>
</evidence>
<organism evidence="11 12">
    <name type="scientific">Plectosphaerella cucumerina</name>
    <dbReference type="NCBI Taxonomy" id="40658"/>
    <lineage>
        <taxon>Eukaryota</taxon>
        <taxon>Fungi</taxon>
        <taxon>Dikarya</taxon>
        <taxon>Ascomycota</taxon>
        <taxon>Pezizomycotina</taxon>
        <taxon>Sordariomycetes</taxon>
        <taxon>Hypocreomycetidae</taxon>
        <taxon>Glomerellales</taxon>
        <taxon>Plectosphaerellaceae</taxon>
        <taxon>Plectosphaerella</taxon>
    </lineage>
</organism>
<proteinExistence type="inferred from homology"/>
<comment type="subcellular location">
    <subcellularLocation>
        <location evidence="1">Endoplasmic reticulum membrane</location>
        <topology evidence="1">Single-pass type I membrane protein</topology>
    </subcellularLocation>
</comment>
<keyword evidence="11" id="KW-0675">Receptor</keyword>
<dbReference type="EMBL" id="JAGPXD010000003">
    <property type="protein sequence ID" value="KAH7362978.1"/>
    <property type="molecule type" value="Genomic_DNA"/>
</dbReference>
<feature type="signal peptide" evidence="10">
    <location>
        <begin position="1"/>
        <end position="22"/>
    </location>
</feature>
<dbReference type="PANTHER" id="PTHR12924:SF0">
    <property type="entry name" value="TRANSLOCON-ASSOCIATED PROTEIN SUBUNIT ALPHA"/>
    <property type="match status" value="1"/>
</dbReference>
<accession>A0A8K0TM91</accession>
<keyword evidence="4" id="KW-0256">Endoplasmic reticulum</keyword>
<dbReference type="Pfam" id="PF03896">
    <property type="entry name" value="TRAP_alpha"/>
    <property type="match status" value="1"/>
</dbReference>
<evidence type="ECO:0000256" key="5">
    <source>
        <dbReference type="ARBA" id="ARBA00022989"/>
    </source>
</evidence>
<dbReference type="InterPro" id="IPR005595">
    <property type="entry name" value="TRAP_alpha"/>
</dbReference>
<reference evidence="11" key="1">
    <citation type="journal article" date="2021" name="Nat. Commun.">
        <title>Genetic determinants of endophytism in the Arabidopsis root mycobiome.</title>
        <authorList>
            <person name="Mesny F."/>
            <person name="Miyauchi S."/>
            <person name="Thiergart T."/>
            <person name="Pickel B."/>
            <person name="Atanasova L."/>
            <person name="Karlsson M."/>
            <person name="Huettel B."/>
            <person name="Barry K.W."/>
            <person name="Haridas S."/>
            <person name="Chen C."/>
            <person name="Bauer D."/>
            <person name="Andreopoulos W."/>
            <person name="Pangilinan J."/>
            <person name="LaButti K."/>
            <person name="Riley R."/>
            <person name="Lipzen A."/>
            <person name="Clum A."/>
            <person name="Drula E."/>
            <person name="Henrissat B."/>
            <person name="Kohler A."/>
            <person name="Grigoriev I.V."/>
            <person name="Martin F.M."/>
            <person name="Hacquard S."/>
        </authorList>
    </citation>
    <scope>NUCLEOTIDE SEQUENCE</scope>
    <source>
        <strain evidence="11">MPI-CAGE-AT-0016</strain>
    </source>
</reference>
<evidence type="ECO:0000256" key="4">
    <source>
        <dbReference type="ARBA" id="ARBA00022824"/>
    </source>
</evidence>
<dbReference type="GO" id="GO:0005789">
    <property type="term" value="C:endoplasmic reticulum membrane"/>
    <property type="evidence" value="ECO:0007669"/>
    <property type="project" value="UniProtKB-SubCell"/>
</dbReference>
<keyword evidence="2 9" id="KW-0812">Transmembrane</keyword>
<feature type="transmembrane region" description="Helical" evidence="9">
    <location>
        <begin position="168"/>
        <end position="186"/>
    </location>
</feature>
<evidence type="ECO:0000256" key="3">
    <source>
        <dbReference type="ARBA" id="ARBA00022729"/>
    </source>
</evidence>
<dbReference type="OrthoDB" id="1926781at2759"/>
<keyword evidence="5 9" id="KW-1133">Transmembrane helix</keyword>
<dbReference type="AlphaFoldDB" id="A0A8K0TM91"/>
<comment type="function">
    <text evidence="7">Is probably involved in a pathway contributing to genomic integrity.</text>
</comment>
<name>A0A8K0TM91_9PEZI</name>
<keyword evidence="3 10" id="KW-0732">Signal</keyword>
<evidence type="ECO:0000256" key="9">
    <source>
        <dbReference type="SAM" id="Phobius"/>
    </source>
</evidence>
<evidence type="ECO:0000256" key="6">
    <source>
        <dbReference type="ARBA" id="ARBA00023136"/>
    </source>
</evidence>
<comment type="caution">
    <text evidence="11">The sequence shown here is derived from an EMBL/GenBank/DDBJ whole genome shotgun (WGS) entry which is preliminary data.</text>
</comment>
<gene>
    <name evidence="11" type="ORF">B0T11DRAFT_339661</name>
</gene>
<evidence type="ECO:0000256" key="1">
    <source>
        <dbReference type="ARBA" id="ARBA00004115"/>
    </source>
</evidence>
<comment type="similarity">
    <text evidence="8">Belongs to the IRC22 family.</text>
</comment>
<dbReference type="PANTHER" id="PTHR12924">
    <property type="entry name" value="TRANSLOCON-ASSOCIATED PROTEIN, ALPHA SUBUNIT"/>
    <property type="match status" value="1"/>
</dbReference>
<feature type="chain" id="PRO_5035423056" evidence="10">
    <location>
        <begin position="23"/>
        <end position="256"/>
    </location>
</feature>
<evidence type="ECO:0000256" key="10">
    <source>
        <dbReference type="SAM" id="SignalP"/>
    </source>
</evidence>
<sequence length="256" mass="27410">MVQLKSALGLLAIPFLGALAQADAPPADAAANAPVIAADVEAVFPEADIFGVKLVNGRPTKAVIEVTNHEKAPIQLAFLAGTLTKPGEPATAVIVRNLTAVRYDLTVEPGEKKSVPYSFVQDMQPQDVKLQLVAVLSNDKGDTFQVPAYDASASIVEAPTSILDPQIIFLYLFLSGLFGGTLYFVYKTWLEALFPQAKRSKKPKQATIAVPVPVESEDVVPGKGYDQSWIPDHHINRPVAKRVKSGASIKGKKGPE</sequence>
<evidence type="ECO:0000313" key="11">
    <source>
        <dbReference type="EMBL" id="KAH7362978.1"/>
    </source>
</evidence>
<evidence type="ECO:0000256" key="7">
    <source>
        <dbReference type="ARBA" id="ARBA00037565"/>
    </source>
</evidence>
<evidence type="ECO:0000256" key="2">
    <source>
        <dbReference type="ARBA" id="ARBA00022692"/>
    </source>
</evidence>
<dbReference type="Proteomes" id="UP000813385">
    <property type="component" value="Unassembled WGS sequence"/>
</dbReference>
<protein>
    <submittedName>
        <fullName evidence="11">Signal sequence receptor alpha chain</fullName>
    </submittedName>
</protein>
<keyword evidence="6 9" id="KW-0472">Membrane</keyword>
<evidence type="ECO:0000256" key="8">
    <source>
        <dbReference type="ARBA" id="ARBA00038311"/>
    </source>
</evidence>